<evidence type="ECO:0000313" key="8">
    <source>
        <dbReference type="Proteomes" id="UP000005801"/>
    </source>
</evidence>
<evidence type="ECO:0000256" key="5">
    <source>
        <dbReference type="SAM" id="MobiDB-lite"/>
    </source>
</evidence>
<evidence type="ECO:0000256" key="2">
    <source>
        <dbReference type="ARBA" id="ARBA00022741"/>
    </source>
</evidence>
<feature type="region of interest" description="Disordered" evidence="5">
    <location>
        <begin position="176"/>
        <end position="200"/>
    </location>
</feature>
<dbReference type="SMART" id="SM00028">
    <property type="entry name" value="TPR"/>
    <property type="match status" value="7"/>
</dbReference>
<feature type="domain" description="Protein kinase" evidence="6">
    <location>
        <begin position="21"/>
        <end position="328"/>
    </location>
</feature>
<dbReference type="Gene3D" id="1.25.40.10">
    <property type="entry name" value="Tetratricopeptide repeat domain"/>
    <property type="match status" value="2"/>
</dbReference>
<proteinExistence type="predicted"/>
<name>A6GFY9_9BACT</name>
<dbReference type="AlphaFoldDB" id="A6GFY9"/>
<comment type="caution">
    <text evidence="7">The sequence shown here is derived from an EMBL/GenBank/DDBJ whole genome shotgun (WGS) entry which is preliminary data.</text>
</comment>
<dbReference type="STRING" id="391625.PPSIR1_26226"/>
<dbReference type="Pfam" id="PF13424">
    <property type="entry name" value="TPR_12"/>
    <property type="match status" value="2"/>
</dbReference>
<reference evidence="7 8" key="1">
    <citation type="submission" date="2007-06" db="EMBL/GenBank/DDBJ databases">
        <authorList>
            <person name="Shimkets L."/>
            <person name="Ferriera S."/>
            <person name="Johnson J."/>
            <person name="Kravitz S."/>
            <person name="Beeson K."/>
            <person name="Sutton G."/>
            <person name="Rogers Y.-H."/>
            <person name="Friedman R."/>
            <person name="Frazier M."/>
            <person name="Venter J.C."/>
        </authorList>
    </citation>
    <scope>NUCLEOTIDE SEQUENCE [LARGE SCALE GENOMIC DNA]</scope>
    <source>
        <strain evidence="7 8">SIR-1</strain>
    </source>
</reference>
<dbReference type="Pfam" id="PF00069">
    <property type="entry name" value="Pkinase"/>
    <property type="match status" value="1"/>
</dbReference>
<dbReference type="eggNOG" id="COG0457">
    <property type="taxonomic scope" value="Bacteria"/>
</dbReference>
<dbReference type="InterPro" id="IPR000719">
    <property type="entry name" value="Prot_kinase_dom"/>
</dbReference>
<dbReference type="CDD" id="cd14014">
    <property type="entry name" value="STKc_PknB_like"/>
    <property type="match status" value="1"/>
</dbReference>
<accession>A6GFY9</accession>
<dbReference type="PANTHER" id="PTHR43289">
    <property type="entry name" value="MITOGEN-ACTIVATED PROTEIN KINASE KINASE KINASE 20-RELATED"/>
    <property type="match status" value="1"/>
</dbReference>
<evidence type="ECO:0000256" key="4">
    <source>
        <dbReference type="ARBA" id="ARBA00022840"/>
    </source>
</evidence>
<protein>
    <submittedName>
        <fullName evidence="7">Serine/threonine kinase family protein</fullName>
    </submittedName>
</protein>
<keyword evidence="8" id="KW-1185">Reference proteome</keyword>
<dbReference type="InterPro" id="IPR008271">
    <property type="entry name" value="Ser/Thr_kinase_AS"/>
</dbReference>
<evidence type="ECO:0000256" key="3">
    <source>
        <dbReference type="ARBA" id="ARBA00022777"/>
    </source>
</evidence>
<evidence type="ECO:0000256" key="1">
    <source>
        <dbReference type="ARBA" id="ARBA00022679"/>
    </source>
</evidence>
<dbReference type="Proteomes" id="UP000005801">
    <property type="component" value="Unassembled WGS sequence"/>
</dbReference>
<organism evidence="7 8">
    <name type="scientific">Plesiocystis pacifica SIR-1</name>
    <dbReference type="NCBI Taxonomy" id="391625"/>
    <lineage>
        <taxon>Bacteria</taxon>
        <taxon>Pseudomonadati</taxon>
        <taxon>Myxococcota</taxon>
        <taxon>Polyangia</taxon>
        <taxon>Nannocystales</taxon>
        <taxon>Nannocystaceae</taxon>
        <taxon>Plesiocystis</taxon>
    </lineage>
</organism>
<dbReference type="SUPFAM" id="SSF56112">
    <property type="entry name" value="Protein kinase-like (PK-like)"/>
    <property type="match status" value="1"/>
</dbReference>
<dbReference type="InterPro" id="IPR011009">
    <property type="entry name" value="Kinase-like_dom_sf"/>
</dbReference>
<keyword evidence="4" id="KW-0067">ATP-binding</keyword>
<dbReference type="eggNOG" id="COG0515">
    <property type="taxonomic scope" value="Bacteria"/>
</dbReference>
<dbReference type="SUPFAM" id="SSF48452">
    <property type="entry name" value="TPR-like"/>
    <property type="match status" value="3"/>
</dbReference>
<keyword evidence="2" id="KW-0547">Nucleotide-binding</keyword>
<sequence>MMPVARRDEEAFLPGSRIARYTVLESVGFGGVGIVYACYDPDLDRKVAVKLLRPSKISGRIKAAESRRGRLLREAQALARLSHPNVVPIYEVGTFRGQVYLVMEFVEGTTLNRWLERERHKWPAIVDRFSQAARGLAAAHVAGIVHRDFKPENVLVGVDNRVRVLDFGLATPLRPNESSIDRSGEYPADSDPGCSDSGGRIDQLISTFREERERHDSLAPVTREGQIMGTPAYMSPEQARGEGADSRSDQFSLCVALYEAVYGVRPFRGKYDDPARFVELGRRRKLPGKRPPDLSLRVEKAILRGLSLDPGARFPSMFALIEELDPRPPQRRWWALALGLSMLLSAGLGWKLWHGPSAEPSPGLCTPSDEGDAKLAALWGEPRVAAFEARLLASPRPYTRQTWTTVRARFDSWAQSWTAAREQACAEGSESAPSRQLHAQRMACFERQLIRVGSVLDDLQTSSLEGAELLDELTTLSDHLPAAQQCIADDLLGDHTLSHATPEQEKAAELLRKRIAAIEGRIEAGRREGVAAEAEILAAQARGLDYEYVEAEAVFTLGYALARGTQDIDRGVNLLQESAALAQRSGNHKALIRAATELILAQGITQAKPEPAKVWATIAGATLDGHGDDPVLRGELSLSLGKLATFEGDYAGAAAHFQSALDGLERRGGSTHPDFVPYSAALGDALRELGRFDEAEAALTAARTVVSAHYGDTHPAYLDSLESLANLLTDQNRNEEALAAHRQARDLAIEIYGEDHREVASVLNNMAINYDNSGRYGEAAETLRQARDISASQEHAEPTRVAFIDVNLGSALQNLGRFDEALERYQSALAAIRQGLGEDHMAVGVTLQNIAAARTDRGQYTGARADLEAALPLYDQAESNLGAVLGAEHRSLMSLHVDRARALRSLGRHGEAIASSREAVTVAQALFESNDPALVRPLTGLSRSLLAAYAADDPACPDGALEEALGLAQRAVDLASDANNSPREIARARFVLALATAQRADEPRAQASARAQVERAREIMAKAEGAVILRREIETWLEDH</sequence>
<evidence type="ECO:0000313" key="7">
    <source>
        <dbReference type="EMBL" id="EDM75234.1"/>
    </source>
</evidence>
<dbReference type="PROSITE" id="PS00108">
    <property type="entry name" value="PROTEIN_KINASE_ST"/>
    <property type="match status" value="1"/>
</dbReference>
<keyword evidence="1" id="KW-0808">Transferase</keyword>
<dbReference type="Gene3D" id="1.10.510.10">
    <property type="entry name" value="Transferase(Phosphotransferase) domain 1"/>
    <property type="match status" value="1"/>
</dbReference>
<gene>
    <name evidence="7" type="ORF">PPSIR1_26226</name>
</gene>
<keyword evidence="3 7" id="KW-0418">Kinase</keyword>
<evidence type="ECO:0000259" key="6">
    <source>
        <dbReference type="PROSITE" id="PS50011"/>
    </source>
</evidence>
<dbReference type="PROSITE" id="PS50011">
    <property type="entry name" value="PROTEIN_KINASE_DOM"/>
    <property type="match status" value="1"/>
</dbReference>
<dbReference type="GO" id="GO:0005524">
    <property type="term" value="F:ATP binding"/>
    <property type="evidence" value="ECO:0007669"/>
    <property type="project" value="UniProtKB-KW"/>
</dbReference>
<dbReference type="GO" id="GO:0004674">
    <property type="term" value="F:protein serine/threonine kinase activity"/>
    <property type="evidence" value="ECO:0007669"/>
    <property type="project" value="TreeGrafter"/>
</dbReference>
<dbReference type="EMBL" id="ABCS01000099">
    <property type="protein sequence ID" value="EDM75234.1"/>
    <property type="molecule type" value="Genomic_DNA"/>
</dbReference>
<dbReference type="PANTHER" id="PTHR43289:SF6">
    <property type="entry name" value="SERINE_THREONINE-PROTEIN KINASE NEKL-3"/>
    <property type="match status" value="1"/>
</dbReference>
<dbReference type="InterPro" id="IPR011990">
    <property type="entry name" value="TPR-like_helical_dom_sf"/>
</dbReference>
<dbReference type="Gene3D" id="3.30.200.20">
    <property type="entry name" value="Phosphorylase Kinase, domain 1"/>
    <property type="match status" value="1"/>
</dbReference>
<dbReference type="InterPro" id="IPR019734">
    <property type="entry name" value="TPR_rpt"/>
</dbReference>